<dbReference type="PANTHER" id="PTHR16161:SF0">
    <property type="entry name" value="TRANSCRIPTIONAL PROTEIN SWT1"/>
    <property type="match status" value="1"/>
</dbReference>
<gene>
    <name evidence="3" type="ORF">INT47_003923</name>
</gene>
<dbReference type="CDD" id="cd18727">
    <property type="entry name" value="PIN_Swt1-like"/>
    <property type="match status" value="1"/>
</dbReference>
<comment type="caution">
    <text evidence="3">The sequence shown here is derived from an EMBL/GenBank/DDBJ whole genome shotgun (WGS) entry which is preliminary data.</text>
</comment>
<sequence>MSMEYMDIDGPEFLSSVNQEIASIRANRTNDTAYQHQLSESTQTEPYAVYNEICVLDTNFLISKLGYLDTVLSIAEQHPGSLLVILPWVVIRELDGLKSSRHGGAEEDEICGRARRAMRFIEHKLRDKCPSLRGQKMKEILDPHMAKTNQKGDDRILDCCMYFHHHTKAKVTLLSNDRNLCIKVMVHDIDSISAESVPKMEALLNRIVSTKVTEDYVMEIDDFYPPIQQPEEDYDMMLDDDHHDILFLEGGGGSEQSRWAKEPTARKSSFKKLPDPPAYLDNDPTLVAPKKPPQNTTYSN</sequence>
<dbReference type="GO" id="GO:0004540">
    <property type="term" value="F:RNA nuclease activity"/>
    <property type="evidence" value="ECO:0007669"/>
    <property type="project" value="UniProtKB-ARBA"/>
</dbReference>
<dbReference type="PANTHER" id="PTHR16161">
    <property type="entry name" value="TRANSCRIPTIONAL PROTEIN SWT1"/>
    <property type="match status" value="1"/>
</dbReference>
<dbReference type="AlphaFoldDB" id="A0A8H7QMK0"/>
<dbReference type="InterPro" id="IPR002716">
    <property type="entry name" value="PIN_dom"/>
</dbReference>
<organism evidence="3 4">
    <name type="scientific">Mucor saturninus</name>
    <dbReference type="NCBI Taxonomy" id="64648"/>
    <lineage>
        <taxon>Eukaryota</taxon>
        <taxon>Fungi</taxon>
        <taxon>Fungi incertae sedis</taxon>
        <taxon>Mucoromycota</taxon>
        <taxon>Mucoromycotina</taxon>
        <taxon>Mucoromycetes</taxon>
        <taxon>Mucorales</taxon>
        <taxon>Mucorineae</taxon>
        <taxon>Mucoraceae</taxon>
        <taxon>Mucor</taxon>
    </lineage>
</organism>
<dbReference type="Proteomes" id="UP000603453">
    <property type="component" value="Unassembled WGS sequence"/>
</dbReference>
<dbReference type="EMBL" id="JAEPRD010000180">
    <property type="protein sequence ID" value="KAG2195057.1"/>
    <property type="molecule type" value="Genomic_DNA"/>
</dbReference>
<dbReference type="OrthoDB" id="2017974at2759"/>
<evidence type="ECO:0000313" key="3">
    <source>
        <dbReference type="EMBL" id="KAG2195057.1"/>
    </source>
</evidence>
<dbReference type="GO" id="GO:0005634">
    <property type="term" value="C:nucleus"/>
    <property type="evidence" value="ECO:0007669"/>
    <property type="project" value="TreeGrafter"/>
</dbReference>
<dbReference type="SUPFAM" id="SSF88723">
    <property type="entry name" value="PIN domain-like"/>
    <property type="match status" value="1"/>
</dbReference>
<proteinExistence type="predicted"/>
<dbReference type="InterPro" id="IPR029060">
    <property type="entry name" value="PIN-like_dom_sf"/>
</dbReference>
<dbReference type="Pfam" id="PF13638">
    <property type="entry name" value="PIN_4"/>
    <property type="match status" value="1"/>
</dbReference>
<dbReference type="SMART" id="SM00670">
    <property type="entry name" value="PINc"/>
    <property type="match status" value="1"/>
</dbReference>
<feature type="non-terminal residue" evidence="3">
    <location>
        <position position="1"/>
    </location>
</feature>
<evidence type="ECO:0000256" key="1">
    <source>
        <dbReference type="SAM" id="MobiDB-lite"/>
    </source>
</evidence>
<evidence type="ECO:0000259" key="2">
    <source>
        <dbReference type="SMART" id="SM00670"/>
    </source>
</evidence>
<name>A0A8H7QMK0_9FUNG</name>
<keyword evidence="4" id="KW-1185">Reference proteome</keyword>
<evidence type="ECO:0000313" key="4">
    <source>
        <dbReference type="Proteomes" id="UP000603453"/>
    </source>
</evidence>
<protein>
    <recommendedName>
        <fullName evidence="2">PIN domain-containing protein</fullName>
    </recommendedName>
</protein>
<feature type="region of interest" description="Disordered" evidence="1">
    <location>
        <begin position="252"/>
        <end position="300"/>
    </location>
</feature>
<feature type="domain" description="PIN" evidence="2">
    <location>
        <begin position="52"/>
        <end position="182"/>
    </location>
</feature>
<accession>A0A8H7QMK0</accession>
<reference evidence="3" key="1">
    <citation type="submission" date="2020-12" db="EMBL/GenBank/DDBJ databases">
        <title>Metabolic potential, ecology and presence of endohyphal bacteria is reflected in genomic diversity of Mucoromycotina.</title>
        <authorList>
            <person name="Muszewska A."/>
            <person name="Okrasinska A."/>
            <person name="Steczkiewicz K."/>
            <person name="Drgas O."/>
            <person name="Orlowska M."/>
            <person name="Perlinska-Lenart U."/>
            <person name="Aleksandrzak-Piekarczyk T."/>
            <person name="Szatraj K."/>
            <person name="Zielenkiewicz U."/>
            <person name="Pilsyk S."/>
            <person name="Malc E."/>
            <person name="Mieczkowski P."/>
            <person name="Kruszewska J.S."/>
            <person name="Biernat P."/>
            <person name="Pawlowska J."/>
        </authorList>
    </citation>
    <scope>NUCLEOTIDE SEQUENCE</scope>
    <source>
        <strain evidence="3">WA0000017839</strain>
    </source>
</reference>
<dbReference type="InterPro" id="IPR052626">
    <property type="entry name" value="SWT1_Regulator"/>
</dbReference>
<dbReference type="Gene3D" id="3.40.50.1010">
    <property type="entry name" value="5'-nuclease"/>
    <property type="match status" value="1"/>
</dbReference>